<feature type="region of interest" description="Disordered" evidence="1">
    <location>
        <begin position="73"/>
        <end position="93"/>
    </location>
</feature>
<evidence type="ECO:0000313" key="4">
    <source>
        <dbReference type="Proteomes" id="UP000094020"/>
    </source>
</evidence>
<reference evidence="2" key="1">
    <citation type="submission" date="2013-07" db="EMBL/GenBank/DDBJ databases">
        <title>The Genome Sequence of Cryptococcus pinus CBS10737.</title>
        <authorList>
            <consortium name="The Broad Institute Genome Sequencing Platform"/>
            <person name="Cuomo C."/>
            <person name="Litvintseva A."/>
            <person name="Chen Y."/>
            <person name="Heitman J."/>
            <person name="Sun S."/>
            <person name="Springer D."/>
            <person name="Dromer F."/>
            <person name="Young S.K."/>
            <person name="Zeng Q."/>
            <person name="Gargeya S."/>
            <person name="Fitzgerald M."/>
            <person name="Abouelleil A."/>
            <person name="Alvarado L."/>
            <person name="Berlin A.M."/>
            <person name="Chapman S.B."/>
            <person name="Dewar J."/>
            <person name="Goldberg J."/>
            <person name="Griggs A."/>
            <person name="Gujja S."/>
            <person name="Hansen M."/>
            <person name="Howarth C."/>
            <person name="Imamovic A."/>
            <person name="Larimer J."/>
            <person name="McCowan C."/>
            <person name="Murphy C."/>
            <person name="Pearson M."/>
            <person name="Priest M."/>
            <person name="Roberts A."/>
            <person name="Saif S."/>
            <person name="Shea T."/>
            <person name="Sykes S."/>
            <person name="Wortman J."/>
            <person name="Nusbaum C."/>
            <person name="Birren B."/>
        </authorList>
    </citation>
    <scope>NUCLEOTIDE SEQUENCE [LARGE SCALE GENOMIC DNA]</scope>
    <source>
        <strain evidence="2">CBS 10737</strain>
    </source>
</reference>
<reference evidence="3" key="4">
    <citation type="submission" date="2024-02" db="EMBL/GenBank/DDBJ databases">
        <title>Comparative genomics of Cryptococcus and Kwoniella reveals pathogenesis evolution and contrasting modes of karyotype evolution via chromosome fusion or intercentromeric recombination.</title>
        <authorList>
            <person name="Coelho M.A."/>
            <person name="David-Palma M."/>
            <person name="Shea T."/>
            <person name="Bowers K."/>
            <person name="McGinley-Smith S."/>
            <person name="Mohammad A.W."/>
            <person name="Gnirke A."/>
            <person name="Yurkov A.M."/>
            <person name="Nowrousian M."/>
            <person name="Sun S."/>
            <person name="Cuomo C.A."/>
            <person name="Heitman J."/>
        </authorList>
    </citation>
    <scope>NUCLEOTIDE SEQUENCE</scope>
    <source>
        <strain evidence="3">CBS 10737</strain>
    </source>
</reference>
<sequence>MPTPTHLKPLHSLHKINTNNENDKVQKEIQNNNENHPLSKLEPISPIRKVQNYKSHSTYELVRTQHRYIGDENHSPEKLESQSNENENSPMLVGDEQNLNQLNQNNVESNFFTENDQIFNLSSQEENAITNDQIKSNSPKSSNSLFQKLLNTLLNEPTISKTWEKKIYTTDDSFKVNPLVKVNNELNRKNQFKNSNSNSNLNINSKSDHYTSTQFNSRPISFYASPAELASFKPLPNIIDQQQ</sequence>
<accession>A0A1B9HUS0</accession>
<dbReference type="OrthoDB" id="2565278at2759"/>
<dbReference type="AlphaFoldDB" id="A0A1B9HUS0"/>
<reference evidence="2" key="3">
    <citation type="submission" date="2016-07" db="EMBL/GenBank/DDBJ databases">
        <title>Evolution of pathogenesis and genome organization in the Tremellales.</title>
        <authorList>
            <person name="Cuomo C."/>
            <person name="Litvintseva A."/>
            <person name="Heitman J."/>
            <person name="Chen Y."/>
            <person name="Sun S."/>
            <person name="Springer D."/>
            <person name="Dromer F."/>
            <person name="Young S."/>
            <person name="Zeng Q."/>
            <person name="Chapman S."/>
            <person name="Gujja S."/>
            <person name="Saif S."/>
            <person name="Birren B."/>
        </authorList>
    </citation>
    <scope>NUCLEOTIDE SEQUENCE</scope>
    <source>
        <strain evidence="2">CBS 10737</strain>
    </source>
</reference>
<dbReference type="GeneID" id="30175160"/>
<dbReference type="EMBL" id="CP144520">
    <property type="protein sequence ID" value="WWC68193.1"/>
    <property type="molecule type" value="Genomic_DNA"/>
</dbReference>
<evidence type="ECO:0000313" key="2">
    <source>
        <dbReference type="EMBL" id="OCF47017.1"/>
    </source>
</evidence>
<evidence type="ECO:0000313" key="3">
    <source>
        <dbReference type="EMBL" id="WWC68193.1"/>
    </source>
</evidence>
<name>A0A1B9HUS0_9TREE</name>
<evidence type="ECO:0000256" key="1">
    <source>
        <dbReference type="SAM" id="MobiDB-lite"/>
    </source>
</evidence>
<gene>
    <name evidence="2" type="ORF">I206_06791</name>
    <name evidence="3" type="ORF">I206_102116</name>
</gene>
<protein>
    <submittedName>
        <fullName evidence="2">Uncharacterized protein</fullName>
    </submittedName>
</protein>
<reference evidence="3" key="2">
    <citation type="submission" date="2013-07" db="EMBL/GenBank/DDBJ databases">
        <authorList>
            <consortium name="The Broad Institute Genome Sequencing Platform"/>
            <person name="Cuomo C."/>
            <person name="Litvintseva A."/>
            <person name="Chen Y."/>
            <person name="Heitman J."/>
            <person name="Sun S."/>
            <person name="Springer D."/>
            <person name="Dromer F."/>
            <person name="Young S.K."/>
            <person name="Zeng Q."/>
            <person name="Gargeya S."/>
            <person name="Fitzgerald M."/>
            <person name="Abouelleil A."/>
            <person name="Alvarado L."/>
            <person name="Berlin A.M."/>
            <person name="Chapman S.B."/>
            <person name="Dewar J."/>
            <person name="Goldberg J."/>
            <person name="Griggs A."/>
            <person name="Gujja S."/>
            <person name="Hansen M."/>
            <person name="Howarth C."/>
            <person name="Imamovic A."/>
            <person name="Larimer J."/>
            <person name="McCowan C."/>
            <person name="Murphy C."/>
            <person name="Pearson M."/>
            <person name="Priest M."/>
            <person name="Roberts A."/>
            <person name="Saif S."/>
            <person name="Shea T."/>
            <person name="Sykes S."/>
            <person name="Wortman J."/>
            <person name="Nusbaum C."/>
            <person name="Birren B."/>
        </authorList>
    </citation>
    <scope>NUCLEOTIDE SEQUENCE</scope>
    <source>
        <strain evidence="3">CBS 10737</strain>
    </source>
</reference>
<dbReference type="RefSeq" id="XP_019008236.1">
    <property type="nucleotide sequence ID" value="XM_019158490.1"/>
</dbReference>
<proteinExistence type="predicted"/>
<organism evidence="2">
    <name type="scientific">Kwoniella pini CBS 10737</name>
    <dbReference type="NCBI Taxonomy" id="1296096"/>
    <lineage>
        <taxon>Eukaryota</taxon>
        <taxon>Fungi</taxon>
        <taxon>Dikarya</taxon>
        <taxon>Basidiomycota</taxon>
        <taxon>Agaricomycotina</taxon>
        <taxon>Tremellomycetes</taxon>
        <taxon>Tremellales</taxon>
        <taxon>Cryptococcaceae</taxon>
        <taxon>Kwoniella</taxon>
    </lineage>
</organism>
<dbReference type="KEGG" id="kpin:30175160"/>
<keyword evidence="4" id="KW-1185">Reference proteome</keyword>
<dbReference type="Proteomes" id="UP000094020">
    <property type="component" value="Chromosome 2"/>
</dbReference>
<dbReference type="EMBL" id="KV700117">
    <property type="protein sequence ID" value="OCF47017.1"/>
    <property type="molecule type" value="Genomic_DNA"/>
</dbReference>